<keyword evidence="5 6" id="KW-0663">Pyridoxal phosphate</keyword>
<dbReference type="NCBIfam" id="NF004767">
    <property type="entry name" value="PRK06105.1"/>
    <property type="match status" value="1"/>
</dbReference>
<dbReference type="NCBIfam" id="NF005682">
    <property type="entry name" value="PRK07480.1"/>
    <property type="match status" value="1"/>
</dbReference>
<evidence type="ECO:0000256" key="2">
    <source>
        <dbReference type="ARBA" id="ARBA00008954"/>
    </source>
</evidence>
<reference evidence="7 8" key="1">
    <citation type="submission" date="2014-09" db="EMBL/GenBank/DDBJ databases">
        <title>Isolation and characterization of Aurantimonas altamirensis ON-56566 from clinical sample following a dog bite.</title>
        <authorList>
            <person name="Eshaghi A."/>
            <person name="Li A."/>
            <person name="Shahinas D."/>
            <person name="Bahn P."/>
            <person name="Kus J.V."/>
            <person name="Patel S.N."/>
        </authorList>
    </citation>
    <scope>NUCLEOTIDE SEQUENCE [LARGE SCALE GENOMIC DNA]</scope>
    <source>
        <strain evidence="7 8">ON-56566</strain>
    </source>
</reference>
<comment type="caution">
    <text evidence="7">The sequence shown here is derived from an EMBL/GenBank/DDBJ whole genome shotgun (WGS) entry which is preliminary data.</text>
</comment>
<evidence type="ECO:0000256" key="3">
    <source>
        <dbReference type="ARBA" id="ARBA00022576"/>
    </source>
</evidence>
<dbReference type="InterPro" id="IPR015421">
    <property type="entry name" value="PyrdxlP-dep_Trfase_major"/>
</dbReference>
<dbReference type="EMBL" id="JRFJ01000002">
    <property type="protein sequence ID" value="KHJ54651.1"/>
    <property type="molecule type" value="Genomic_DNA"/>
</dbReference>
<evidence type="ECO:0000313" key="7">
    <source>
        <dbReference type="EMBL" id="KHJ54651.1"/>
    </source>
</evidence>
<dbReference type="PANTHER" id="PTHR42684">
    <property type="entry name" value="ADENOSYLMETHIONINE-8-AMINO-7-OXONONANOATE AMINOTRANSFERASE"/>
    <property type="match status" value="1"/>
</dbReference>
<dbReference type="InterPro" id="IPR049704">
    <property type="entry name" value="Aminotrans_3_PPA_site"/>
</dbReference>
<gene>
    <name evidence="7" type="ORF">LA66_08645</name>
</gene>
<protein>
    <submittedName>
        <fullName evidence="7">Aminotransferase</fullName>
    </submittedName>
</protein>
<dbReference type="InterPro" id="IPR015422">
    <property type="entry name" value="PyrdxlP-dep_Trfase_small"/>
</dbReference>
<dbReference type="RefSeq" id="WP_039191434.1">
    <property type="nucleotide sequence ID" value="NZ_JAQRFV010000007.1"/>
</dbReference>
<sequence>MSAALPNSVYARDVEYILHPVTNARRHEETGPIVIDRGEGIYVFDDQGKQYIEAMAGLWSVAVGFGEKRIADAAYAQLQKLPYYHTFSHKTNEPSVDLAETLVKMTPASVNRVFFTNSGSEANDTVVKLIWYYNNARGRPEKKKFLSRQNAYHGITMVSGSLTGLPVNHRDFDLPIIPVRHLTCPHYWRFGQPGETESQFTERLAQELEDTIAAEGADTIAAFIGEPLMGAGGVLPPPEGYWARVQEICRKHDILIVADEVINGFGRLGTTFACEYYGIEPDVLVTSKQIASSYAPLAAVLISDAIYQGIADNTAKIGTLGHGFTTTGHPVSCAIANENLAIIRERNLVENAARSGAVLQEELKRFRDHPLVGDVRGVGLIAAVELVADKATKARFDPVGRAGGTLFVKGHEHGVIIRAIGDQIAFCPPLIITESEVREMVDRFGKALDDTYAALKADGVIA</sequence>
<dbReference type="PIRSF" id="PIRSF000521">
    <property type="entry name" value="Transaminase_4ab_Lys_Orn"/>
    <property type="match status" value="1"/>
</dbReference>
<dbReference type="PANTHER" id="PTHR42684:SF3">
    <property type="entry name" value="ADENOSYLMETHIONINE-8-AMINO-7-OXONONANOATE AMINOTRANSFERASE"/>
    <property type="match status" value="1"/>
</dbReference>
<dbReference type="GO" id="GO:0030170">
    <property type="term" value="F:pyridoxal phosphate binding"/>
    <property type="evidence" value="ECO:0007669"/>
    <property type="project" value="InterPro"/>
</dbReference>
<comment type="similarity">
    <text evidence="2 6">Belongs to the class-III pyridoxal-phosphate-dependent aminotransferase family.</text>
</comment>
<evidence type="ECO:0000256" key="6">
    <source>
        <dbReference type="RuleBase" id="RU003560"/>
    </source>
</evidence>
<dbReference type="AlphaFoldDB" id="A0A0B1Q5K9"/>
<dbReference type="CDD" id="cd00610">
    <property type="entry name" value="OAT_like"/>
    <property type="match status" value="1"/>
</dbReference>
<name>A0A0B1Q5K9_9HYPH</name>
<dbReference type="Gene3D" id="3.40.640.10">
    <property type="entry name" value="Type I PLP-dependent aspartate aminotransferase-like (Major domain)"/>
    <property type="match status" value="1"/>
</dbReference>
<dbReference type="Pfam" id="PF00202">
    <property type="entry name" value="Aminotran_3"/>
    <property type="match status" value="1"/>
</dbReference>
<dbReference type="Proteomes" id="UP000030826">
    <property type="component" value="Unassembled WGS sequence"/>
</dbReference>
<evidence type="ECO:0000256" key="4">
    <source>
        <dbReference type="ARBA" id="ARBA00022679"/>
    </source>
</evidence>
<comment type="cofactor">
    <cofactor evidence="1">
        <name>pyridoxal 5'-phosphate</name>
        <dbReference type="ChEBI" id="CHEBI:597326"/>
    </cofactor>
</comment>
<dbReference type="InterPro" id="IPR005814">
    <property type="entry name" value="Aminotrans_3"/>
</dbReference>
<keyword evidence="4 7" id="KW-0808">Transferase</keyword>
<keyword evidence="3 7" id="KW-0032">Aminotransferase</keyword>
<evidence type="ECO:0000256" key="5">
    <source>
        <dbReference type="ARBA" id="ARBA00022898"/>
    </source>
</evidence>
<evidence type="ECO:0000313" key="8">
    <source>
        <dbReference type="Proteomes" id="UP000030826"/>
    </source>
</evidence>
<dbReference type="GO" id="GO:0004015">
    <property type="term" value="F:adenosylmethionine-8-amino-7-oxononanoate transaminase activity"/>
    <property type="evidence" value="ECO:0007669"/>
    <property type="project" value="TreeGrafter"/>
</dbReference>
<proteinExistence type="inferred from homology"/>
<dbReference type="STRING" id="370622.LA66_08645"/>
<organism evidence="7 8">
    <name type="scientific">Aureimonas altamirensis</name>
    <dbReference type="NCBI Taxonomy" id="370622"/>
    <lineage>
        <taxon>Bacteria</taxon>
        <taxon>Pseudomonadati</taxon>
        <taxon>Pseudomonadota</taxon>
        <taxon>Alphaproteobacteria</taxon>
        <taxon>Hyphomicrobiales</taxon>
        <taxon>Aurantimonadaceae</taxon>
        <taxon>Aureimonas</taxon>
    </lineage>
</organism>
<dbReference type="FunFam" id="3.40.640.10:FF:000014">
    <property type="entry name" value="Adenosylmethionine-8-amino-7-oxononanoate aminotransferase, probable"/>
    <property type="match status" value="1"/>
</dbReference>
<dbReference type="Gene3D" id="3.90.1150.10">
    <property type="entry name" value="Aspartate Aminotransferase, domain 1"/>
    <property type="match status" value="1"/>
</dbReference>
<dbReference type="GO" id="GO:0009448">
    <property type="term" value="P:gamma-aminobutyric acid metabolic process"/>
    <property type="evidence" value="ECO:0007669"/>
    <property type="project" value="TreeGrafter"/>
</dbReference>
<dbReference type="PROSITE" id="PS00600">
    <property type="entry name" value="AA_TRANSFER_CLASS_3"/>
    <property type="match status" value="1"/>
</dbReference>
<dbReference type="SUPFAM" id="SSF53383">
    <property type="entry name" value="PLP-dependent transferases"/>
    <property type="match status" value="1"/>
</dbReference>
<evidence type="ECO:0000256" key="1">
    <source>
        <dbReference type="ARBA" id="ARBA00001933"/>
    </source>
</evidence>
<dbReference type="GO" id="GO:0009102">
    <property type="term" value="P:biotin biosynthetic process"/>
    <property type="evidence" value="ECO:0007669"/>
    <property type="project" value="TreeGrafter"/>
</dbReference>
<dbReference type="InterPro" id="IPR015424">
    <property type="entry name" value="PyrdxlP-dep_Trfase"/>
</dbReference>
<accession>A0A0B1Q5K9</accession>
<dbReference type="OrthoDB" id="7911808at2"/>